<evidence type="ECO:0000256" key="2">
    <source>
        <dbReference type="SAM" id="MobiDB-lite"/>
    </source>
</evidence>
<evidence type="ECO:0000313" key="5">
    <source>
        <dbReference type="Proteomes" id="UP001465976"/>
    </source>
</evidence>
<reference evidence="4 5" key="1">
    <citation type="submission" date="2024-02" db="EMBL/GenBank/DDBJ databases">
        <title>A draft genome for the cacao thread blight pathogen Marasmius crinis-equi.</title>
        <authorList>
            <person name="Cohen S.P."/>
            <person name="Baruah I.K."/>
            <person name="Amoako-Attah I."/>
            <person name="Bukari Y."/>
            <person name="Meinhardt L.W."/>
            <person name="Bailey B.A."/>
        </authorList>
    </citation>
    <scope>NUCLEOTIDE SEQUENCE [LARGE SCALE GENOMIC DNA]</scope>
    <source>
        <strain evidence="4 5">GH-76</strain>
    </source>
</reference>
<evidence type="ECO:0000313" key="4">
    <source>
        <dbReference type="EMBL" id="KAL0581326.1"/>
    </source>
</evidence>
<evidence type="ECO:0008006" key="6">
    <source>
        <dbReference type="Google" id="ProtNLM"/>
    </source>
</evidence>
<keyword evidence="3" id="KW-0812">Transmembrane</keyword>
<gene>
    <name evidence="4" type="ORF">V5O48_000702</name>
</gene>
<dbReference type="PANTHER" id="PTHR12224">
    <property type="entry name" value="BETA-1,4-MANNOSYL-GLYCOPROTEIN BETA-1,4-N-ACETYLGLUCOSAMINYL-TRANSFERASE"/>
    <property type="match status" value="1"/>
</dbReference>
<feature type="coiled-coil region" evidence="1">
    <location>
        <begin position="111"/>
        <end position="138"/>
    </location>
</feature>
<feature type="region of interest" description="Disordered" evidence="2">
    <location>
        <begin position="225"/>
        <end position="247"/>
    </location>
</feature>
<dbReference type="PANTHER" id="PTHR12224:SF0">
    <property type="entry name" value="BETA-1,4-MANNOSYL-GLYCOPROTEIN 4-BETA-N-ACETYLGLUCOSAMINYLTRANSFERASE"/>
    <property type="match status" value="1"/>
</dbReference>
<keyword evidence="3" id="KW-1133">Transmembrane helix</keyword>
<organism evidence="4 5">
    <name type="scientific">Marasmius crinis-equi</name>
    <dbReference type="NCBI Taxonomy" id="585013"/>
    <lineage>
        <taxon>Eukaryota</taxon>
        <taxon>Fungi</taxon>
        <taxon>Dikarya</taxon>
        <taxon>Basidiomycota</taxon>
        <taxon>Agaricomycotina</taxon>
        <taxon>Agaricomycetes</taxon>
        <taxon>Agaricomycetidae</taxon>
        <taxon>Agaricales</taxon>
        <taxon>Marasmiineae</taxon>
        <taxon>Marasmiaceae</taxon>
        <taxon>Marasmius</taxon>
    </lineage>
</organism>
<accession>A0ABR3G0K2</accession>
<protein>
    <recommendedName>
        <fullName evidence="6">Glycosyltransferase family 17 protein</fullName>
    </recommendedName>
</protein>
<sequence length="668" mass="75688">MAQDTNSRIKDPLPIVTTNINHLIESPPDSATTLFEMSSHSSAEASVLDCSKALSGNQVSPQIRDVATLLATMKSTVFALGKTFELVGQQTEKIATLAPAIKASHDIKDIHKRLEEQIRLHESQIAKLRVDLERHVKEQIRQAFRERALSAMDDVVQMKVSEKVGRLLVQRIPEELRDSVRGHRQQILEVQTNIHNTEARRMNSCLKSSADTLYPLLRPIHTADLSGPSSLESAESDTAVEPPTPSEKFPANLGNLWFLPEADLKALLQEYGVDSIQPSDISGGTVADELKVSREEQINSFLAYIAIAAVMAFVGRRQRLLVLLLPTLIFALWTLYYISQNTYQVRNLVSYITRPLWDHADGPNTTIPHYWAEGLKEDAHTCSLHGWNERGKGRTIKVLDAVLMSSELDLLEIRLNELSSVVDRFFIVESNTTFTGLPKEKYYEKNKDRFAKFAHKISYRSLDGLSNPDPWKNEAATRDTMTSFIRSHITEFPPNTDSLVIMSDVDEIPSSHTIRLLKHCDFGQSIHLQMRNYIYSFEWMLGLDSWRASVHLWNMGTYYRHSKSTENQLADAGWHCSFCFNTIREYIVKMTGYSHHDRIGGRAELLDPKRIQQTICEGKNIFGMLPEAYTYVLDNSDRFKFLLPGGCMRESGDETEAEAEAEAEVQKT</sequence>
<dbReference type="InterPro" id="IPR006813">
    <property type="entry name" value="Glyco_trans_17"/>
</dbReference>
<dbReference type="Proteomes" id="UP001465976">
    <property type="component" value="Unassembled WGS sequence"/>
</dbReference>
<name>A0ABR3G0K2_9AGAR</name>
<proteinExistence type="predicted"/>
<evidence type="ECO:0000256" key="3">
    <source>
        <dbReference type="SAM" id="Phobius"/>
    </source>
</evidence>
<keyword evidence="1" id="KW-0175">Coiled coil</keyword>
<keyword evidence="5" id="KW-1185">Reference proteome</keyword>
<keyword evidence="3" id="KW-0472">Membrane</keyword>
<feature type="transmembrane region" description="Helical" evidence="3">
    <location>
        <begin position="320"/>
        <end position="338"/>
    </location>
</feature>
<dbReference type="Pfam" id="PF04724">
    <property type="entry name" value="Glyco_transf_17"/>
    <property type="match status" value="1"/>
</dbReference>
<dbReference type="EMBL" id="JBAHYK010000012">
    <property type="protein sequence ID" value="KAL0581326.1"/>
    <property type="molecule type" value="Genomic_DNA"/>
</dbReference>
<evidence type="ECO:0000256" key="1">
    <source>
        <dbReference type="SAM" id="Coils"/>
    </source>
</evidence>
<comment type="caution">
    <text evidence="4">The sequence shown here is derived from an EMBL/GenBank/DDBJ whole genome shotgun (WGS) entry which is preliminary data.</text>
</comment>